<protein>
    <submittedName>
        <fullName evidence="1">Uncharacterized protein</fullName>
    </submittedName>
</protein>
<dbReference type="Proteomes" id="UP000650833">
    <property type="component" value="Unassembled WGS sequence"/>
</dbReference>
<reference evidence="1" key="1">
    <citation type="submission" date="2020-12" db="EMBL/GenBank/DDBJ databases">
        <title>Metabolic potential, ecology and presence of endohyphal bacteria is reflected in genomic diversity of Mucoromycotina.</title>
        <authorList>
            <person name="Muszewska A."/>
            <person name="Okrasinska A."/>
            <person name="Steczkiewicz K."/>
            <person name="Drgas O."/>
            <person name="Orlowska M."/>
            <person name="Perlinska-Lenart U."/>
            <person name="Aleksandrzak-Piekarczyk T."/>
            <person name="Szatraj K."/>
            <person name="Zielenkiewicz U."/>
            <person name="Pilsyk S."/>
            <person name="Malc E."/>
            <person name="Mieczkowski P."/>
            <person name="Kruszewska J.S."/>
            <person name="Biernat P."/>
            <person name="Pawlowska J."/>
        </authorList>
    </citation>
    <scope>NUCLEOTIDE SEQUENCE</scope>
    <source>
        <strain evidence="1">CBS 226.32</strain>
    </source>
</reference>
<accession>A0A8H7RKS6</accession>
<evidence type="ECO:0000313" key="1">
    <source>
        <dbReference type="EMBL" id="KAG2212867.1"/>
    </source>
</evidence>
<dbReference type="EMBL" id="JAEPRC010000044">
    <property type="protein sequence ID" value="KAG2212867.1"/>
    <property type="molecule type" value="Genomic_DNA"/>
</dbReference>
<organism evidence="1 2">
    <name type="scientific">Mucor plumbeus</name>
    <dbReference type="NCBI Taxonomy" id="97098"/>
    <lineage>
        <taxon>Eukaryota</taxon>
        <taxon>Fungi</taxon>
        <taxon>Fungi incertae sedis</taxon>
        <taxon>Mucoromycota</taxon>
        <taxon>Mucoromycotina</taxon>
        <taxon>Mucoromycetes</taxon>
        <taxon>Mucorales</taxon>
        <taxon>Mucorineae</taxon>
        <taxon>Mucoraceae</taxon>
        <taxon>Mucor</taxon>
    </lineage>
</organism>
<gene>
    <name evidence="1" type="ORF">INT46_009659</name>
</gene>
<keyword evidence="2" id="KW-1185">Reference proteome</keyword>
<name>A0A8H7RKS6_9FUNG</name>
<comment type="caution">
    <text evidence="1">The sequence shown here is derived from an EMBL/GenBank/DDBJ whole genome shotgun (WGS) entry which is preliminary data.</text>
</comment>
<dbReference type="AlphaFoldDB" id="A0A8H7RKS6"/>
<sequence>MIDGNSSNENIIPQIFNEMQELSKQVISLQNSHNELIKILSPMFPRDTSEHTNMKDTRYINKVMQEARSDKKETPSNLARILALLRYLYSLNPTHTNVMSTVEETITDQYDMLKANARRLRQKLYFDNPEMKGSS</sequence>
<evidence type="ECO:0000313" key="2">
    <source>
        <dbReference type="Proteomes" id="UP000650833"/>
    </source>
</evidence>
<proteinExistence type="predicted"/>